<dbReference type="AlphaFoldDB" id="A0A9X3XCG2"/>
<proteinExistence type="predicted"/>
<evidence type="ECO:0008006" key="4">
    <source>
        <dbReference type="Google" id="ProtNLM"/>
    </source>
</evidence>
<keyword evidence="3" id="KW-1185">Reference proteome</keyword>
<feature type="signal peptide" evidence="1">
    <location>
        <begin position="1"/>
        <end position="29"/>
    </location>
</feature>
<gene>
    <name evidence="2" type="ORF">KEG57_40225</name>
</gene>
<keyword evidence="1" id="KW-0732">Signal</keyword>
<dbReference type="RefSeq" id="WP_272426223.1">
    <property type="nucleotide sequence ID" value="NZ_JAGTJJ010000043.1"/>
</dbReference>
<organism evidence="2 3">
    <name type="scientific">Polyangium jinanense</name>
    <dbReference type="NCBI Taxonomy" id="2829994"/>
    <lineage>
        <taxon>Bacteria</taxon>
        <taxon>Pseudomonadati</taxon>
        <taxon>Myxococcota</taxon>
        <taxon>Polyangia</taxon>
        <taxon>Polyangiales</taxon>
        <taxon>Polyangiaceae</taxon>
        <taxon>Polyangium</taxon>
    </lineage>
</organism>
<comment type="caution">
    <text evidence="2">The sequence shown here is derived from an EMBL/GenBank/DDBJ whole genome shotgun (WGS) entry which is preliminary data.</text>
</comment>
<evidence type="ECO:0000256" key="1">
    <source>
        <dbReference type="SAM" id="SignalP"/>
    </source>
</evidence>
<sequence length="171" mass="17837">MNLVPMRFSRPIVRSLGFLSLLLAAVGAAGCVPFGDPEGPGASGNVLLGNGVTAADFTTLRIRAVPDDAQKAFDPAAPVFPAVSGEELPTLHEELAGLTFPHAYLISEGLGTTTHVHWRLFAWLTKSPDEGAPASGEPFGTTTFDVDSCGNYGDYCGTTEGTDITIDKTAP</sequence>
<name>A0A9X3XCG2_9BACT</name>
<dbReference type="EMBL" id="JAGTJJ010000043">
    <property type="protein sequence ID" value="MDC3986770.1"/>
    <property type="molecule type" value="Genomic_DNA"/>
</dbReference>
<dbReference type="Proteomes" id="UP001151081">
    <property type="component" value="Unassembled WGS sequence"/>
</dbReference>
<feature type="chain" id="PRO_5040795374" description="Lipoprotein" evidence="1">
    <location>
        <begin position="30"/>
        <end position="171"/>
    </location>
</feature>
<evidence type="ECO:0000313" key="3">
    <source>
        <dbReference type="Proteomes" id="UP001151081"/>
    </source>
</evidence>
<protein>
    <recommendedName>
        <fullName evidence="4">Lipoprotein</fullName>
    </recommendedName>
</protein>
<evidence type="ECO:0000313" key="2">
    <source>
        <dbReference type="EMBL" id="MDC3986770.1"/>
    </source>
</evidence>
<dbReference type="PROSITE" id="PS51257">
    <property type="entry name" value="PROKAR_LIPOPROTEIN"/>
    <property type="match status" value="1"/>
</dbReference>
<accession>A0A9X3XCG2</accession>
<reference evidence="2 3" key="1">
    <citation type="submission" date="2021-04" db="EMBL/GenBank/DDBJ databases">
        <title>Genome analysis of Polyangium sp.</title>
        <authorList>
            <person name="Li Y."/>
            <person name="Wang J."/>
        </authorList>
    </citation>
    <scope>NUCLEOTIDE SEQUENCE [LARGE SCALE GENOMIC DNA]</scope>
    <source>
        <strain evidence="2 3">SDU14</strain>
    </source>
</reference>